<feature type="domain" description="NAD-dependent epimerase/dehydratase" evidence="2">
    <location>
        <begin position="4"/>
        <end position="251"/>
    </location>
</feature>
<protein>
    <submittedName>
        <fullName evidence="3">NDP-sugar dehydratase or epimerase</fullName>
    </submittedName>
</protein>
<dbReference type="PANTHER" id="PTHR43000">
    <property type="entry name" value="DTDP-D-GLUCOSE 4,6-DEHYDRATASE-RELATED"/>
    <property type="match status" value="1"/>
</dbReference>
<dbReference type="SUPFAM" id="SSF51735">
    <property type="entry name" value="NAD(P)-binding Rossmann-fold domains"/>
    <property type="match status" value="1"/>
</dbReference>
<evidence type="ECO:0000259" key="2">
    <source>
        <dbReference type="Pfam" id="PF01370"/>
    </source>
</evidence>
<organism evidence="3">
    <name type="scientific">groundwater metagenome</name>
    <dbReference type="NCBI Taxonomy" id="717931"/>
    <lineage>
        <taxon>unclassified sequences</taxon>
        <taxon>metagenomes</taxon>
        <taxon>ecological metagenomes</taxon>
    </lineage>
</organism>
<comment type="similarity">
    <text evidence="1">Belongs to the NAD(P)-dependent epimerase/dehydratase family.</text>
</comment>
<name>A0A098ECX8_9ZZZZ</name>
<dbReference type="InterPro" id="IPR036291">
    <property type="entry name" value="NAD(P)-bd_dom_sf"/>
</dbReference>
<dbReference type="InterPro" id="IPR001509">
    <property type="entry name" value="Epimerase_deHydtase"/>
</dbReference>
<evidence type="ECO:0000313" key="3">
    <source>
        <dbReference type="EMBL" id="CEG13868.1"/>
    </source>
</evidence>
<dbReference type="Pfam" id="PF01370">
    <property type="entry name" value="Epimerase"/>
    <property type="match status" value="1"/>
</dbReference>
<dbReference type="EMBL" id="CCXY01000427">
    <property type="protein sequence ID" value="CEG13868.1"/>
    <property type="molecule type" value="Genomic_DNA"/>
</dbReference>
<reference evidence="3" key="1">
    <citation type="submission" date="2014-09" db="EMBL/GenBank/DDBJ databases">
        <authorList>
            <person name="Probst J Alexander"/>
        </authorList>
    </citation>
    <scope>NUCLEOTIDE SEQUENCE</scope>
</reference>
<dbReference type="AlphaFoldDB" id="A0A098ECX8"/>
<sequence>MSKILITGGAGFIGFHLVKKLSDNQNNEIHIIDNLIRGKIDGDFKSLTDKKNVTFFNLDLKNPESFRKLDDDFDYVYHLAAIIGVKHVKERPEQVISVNALSTLNILDWFVKSNCKKIFFSSTSETYSWTRTFYDLPVPTPENVPLSITDPFNPRSTYALSKIFGEVAVINYCRKFEKPFTIVRYHNVYGSRMGTVHVIPEIYKKIIGGMNPLPVYSVDHSRAFCYVDDAINESIMAMESSKTDNEILNLGNDKEEVTIEELVNRIISIVGKEIEIMPLKSEDPIKRRCPDITKMRSLVNYEPIVTLNEGLKKTIDWYKVHLNESTQ</sequence>
<gene>
    <name evidence="3" type="ORF">MSIBF_A620002</name>
</gene>
<accession>A0A098ECX8</accession>
<dbReference type="Gene3D" id="3.40.50.720">
    <property type="entry name" value="NAD(P)-binding Rossmann-like Domain"/>
    <property type="match status" value="1"/>
</dbReference>
<proteinExistence type="inferred from homology"/>
<evidence type="ECO:0000256" key="1">
    <source>
        <dbReference type="ARBA" id="ARBA00007637"/>
    </source>
</evidence>